<dbReference type="GeneID" id="80538997"/>
<proteinExistence type="predicted"/>
<keyword evidence="8" id="KW-1185">Reference proteome</keyword>
<evidence type="ECO:0000313" key="7">
    <source>
        <dbReference type="EMBL" id="QNO38994.1"/>
    </source>
</evidence>
<evidence type="ECO:0000256" key="3">
    <source>
        <dbReference type="ARBA" id="ARBA00023136"/>
    </source>
</evidence>
<evidence type="ECO:0000256" key="2">
    <source>
        <dbReference type="ARBA" id="ARBA00022729"/>
    </source>
</evidence>
<name>A0AAE7JKJ3_9RHAB</name>
<evidence type="ECO:0000256" key="1">
    <source>
        <dbReference type="ARBA" id="ARBA00004370"/>
    </source>
</evidence>
<evidence type="ECO:0000256" key="4">
    <source>
        <dbReference type="ARBA" id="ARBA00023180"/>
    </source>
</evidence>
<evidence type="ECO:0000256" key="5">
    <source>
        <dbReference type="SAM" id="Phobius"/>
    </source>
</evidence>
<keyword evidence="3 5" id="KW-0472">Membrane</keyword>
<evidence type="ECO:0000313" key="8">
    <source>
        <dbReference type="Proteomes" id="UP000831251"/>
    </source>
</evidence>
<dbReference type="KEGG" id="vg:80538997"/>
<keyword evidence="5" id="KW-1133">Transmembrane helix</keyword>
<organism evidence="7 8">
    <name type="scientific">paper mulberry mosaic associated virus</name>
    <dbReference type="NCBI Taxonomy" id="3071215"/>
    <lineage>
        <taxon>Viruses</taxon>
        <taxon>Riboviria</taxon>
        <taxon>Orthornavirae</taxon>
        <taxon>Negarnaviricota</taxon>
        <taxon>Haploviricotina</taxon>
        <taxon>Monjiviricetes</taxon>
        <taxon>Mononegavirales</taxon>
        <taxon>Rhabdoviridae</taxon>
        <taxon>Betarhabdovirinae</taxon>
        <taxon>Betacytorhabdovirus</taxon>
        <taxon>Betacytorhabdovirus broussonetiae</taxon>
        <taxon>Cytorhabdovirus broussonetiae</taxon>
    </lineage>
</organism>
<feature type="transmembrane region" description="Helical" evidence="5">
    <location>
        <begin position="533"/>
        <end position="552"/>
    </location>
</feature>
<accession>A0AAE7JKJ3</accession>
<dbReference type="Proteomes" id="UP000831251">
    <property type="component" value="Segment"/>
</dbReference>
<keyword evidence="2" id="KW-0732">Signal</keyword>
<feature type="domain" description="Spike glycoprotein fusion" evidence="6">
    <location>
        <begin position="129"/>
        <end position="210"/>
    </location>
</feature>
<reference evidence="7 8" key="1">
    <citation type="journal article" date="2020" name="Arch.">
        <title>Molecular characterization of a novel cytorhabdovirus associated with paper mulberry mosaic disease.</title>
        <authorList>
            <person name="Qiu Y."/>
            <person name="Zhang S."/>
            <person name="Jin J."/>
            <person name="Xie J."/>
            <person name="Cao Y."/>
            <person name="Cao M."/>
        </authorList>
    </citation>
    <scope>NUCLEOTIDE SEQUENCE [LARGE SCALE GENOMIC DNA]</scope>
    <source>
        <strain evidence="7">SWU</strain>
    </source>
</reference>
<dbReference type="EMBL" id="MN872813">
    <property type="protein sequence ID" value="QNO38994.1"/>
    <property type="molecule type" value="Viral_cRNA"/>
</dbReference>
<dbReference type="Pfam" id="PF00974">
    <property type="entry name" value="Rhabdo_glycop_FD"/>
    <property type="match status" value="1"/>
</dbReference>
<keyword evidence="4" id="KW-0325">Glycoprotein</keyword>
<protein>
    <submittedName>
        <fullName evidence="7">Glycoprotein</fullName>
    </submittedName>
</protein>
<dbReference type="RefSeq" id="YP_010800397.1">
    <property type="nucleotide sequence ID" value="NC_076864.1"/>
</dbReference>
<comment type="subcellular location">
    <subcellularLocation>
        <location evidence="1">Membrane</location>
    </subcellularLocation>
</comment>
<evidence type="ECO:0000259" key="6">
    <source>
        <dbReference type="Pfam" id="PF00974"/>
    </source>
</evidence>
<keyword evidence="5" id="KW-0812">Transmembrane</keyword>
<sequence length="575" mass="65773">MIQSVYKVLGTFGDILQICINLSRGEEEKVLVNIIITIILFKMAKIIGEIKIRYLLLLLAVISFYTRSVQAEISELHLPPVVKCNEKIEIGTDLLLPCLDRCNVMYSTEKVFWAGLYKYTGKNKVQIGICKKKRITKVAEETWTFSNLHIQESEEYLPVNQAECKSEWKEKCDMKECITSPKDWAPEYHWASETKETRDFIFIDSTHTGYKEWIDGKFVLITSSFKADLSSGWSLSKDGKTGYMWSTEIEKNDGKCKWELSDYYDCYNDKNNDLICPSLGETLKRNSPDIKVDNCPDIYGSTRANQLYRIMGDDFKPKKPPMTVRLLTLGDSSSKTDLAVGALSTFVNLKMQQECIASCYEVKVKKMIPQMMGNQLISATGGELRYCSYDPFCKIQYPLTTCADKEDISKIKVDCESATGWWDLNSTVMLTHDSCHAINKKYPLKLKTWHGKYLINQSGIYHVDMADRYSYPNVVPSLKISIKQKDVFNHGFSDVMVRDSSIVDPQPPEITGVQNPLKMIKGFISEISHKIKVYIFTGIVLIISSCIIVAYIKKIISRIEYRQVNNNNPGWVELR</sequence>
<dbReference type="InterPro" id="IPR001903">
    <property type="entry name" value="Rhabdo_glycop_FD"/>
</dbReference>